<name>A0ABU7G8W5_9ALTE</name>
<sequence>MKRDLIVFGEDWQRHPSSSQHVITELAKNHRILWINSIGLRRPRLSLRDAKRVIEKVVSMFFSTSTSSSSNNSAPKASVETPTNIHVLSPIALPAPRSRFFRWFNRSLLKAQVSKQIKHLKLNNPDLWIALPTAVDMLGHLNERQVIYYCGDDFNALAGVDHKHVTECETQLVEKADHVLVASDMLLRKFSKKPRLAIKTRILPHGVDYNLFVRPSSPAPSILEGGPVAGFYGSIAAWLDIPLIVSVAKALPEWRFVFIGQVQTDISAFKQVSNIEVYPAVAHSELPSYVQHWQVSWLPFKACKQITACDPLKLREYLAAGRPIVSTPFPALKPYAGMVTQVEEPFQMVEALQDSLQIPLALQQRRTSFQRMSVRSESWGERAKQVHQLLSC</sequence>
<dbReference type="RefSeq" id="WP_329776638.1">
    <property type="nucleotide sequence ID" value="NZ_JAYDYW010000016.1"/>
</dbReference>
<comment type="caution">
    <text evidence="1">The sequence shown here is derived from an EMBL/GenBank/DDBJ whole genome shotgun (WGS) entry which is preliminary data.</text>
</comment>
<proteinExistence type="predicted"/>
<protein>
    <submittedName>
        <fullName evidence="1">Glycosyltransferase</fullName>
        <ecNumber evidence="1">2.4.-.-</ecNumber>
    </submittedName>
</protein>
<dbReference type="SUPFAM" id="SSF53756">
    <property type="entry name" value="UDP-Glycosyltransferase/glycogen phosphorylase"/>
    <property type="match status" value="1"/>
</dbReference>
<gene>
    <name evidence="1" type="ORF">SNR37_001188</name>
</gene>
<dbReference type="Gene3D" id="3.40.50.11010">
    <property type="match status" value="1"/>
</dbReference>
<dbReference type="EMBL" id="JAYDYW010000016">
    <property type="protein sequence ID" value="MEE1675861.1"/>
    <property type="molecule type" value="Genomic_DNA"/>
</dbReference>
<keyword evidence="1" id="KW-0808">Transferase</keyword>
<accession>A0ABU7G8W5</accession>
<keyword evidence="2" id="KW-1185">Reference proteome</keyword>
<organism evidence="1 2">
    <name type="scientific">Agarivorans aestuarii</name>
    <dbReference type="NCBI Taxonomy" id="1563703"/>
    <lineage>
        <taxon>Bacteria</taxon>
        <taxon>Pseudomonadati</taxon>
        <taxon>Pseudomonadota</taxon>
        <taxon>Gammaproteobacteria</taxon>
        <taxon>Alteromonadales</taxon>
        <taxon>Alteromonadaceae</taxon>
        <taxon>Agarivorans</taxon>
    </lineage>
</organism>
<evidence type="ECO:0000313" key="2">
    <source>
        <dbReference type="Proteomes" id="UP001310248"/>
    </source>
</evidence>
<dbReference type="Proteomes" id="UP001310248">
    <property type="component" value="Unassembled WGS sequence"/>
</dbReference>
<dbReference type="EC" id="2.4.-.-" evidence="1"/>
<keyword evidence="1" id="KW-0328">Glycosyltransferase</keyword>
<evidence type="ECO:0000313" key="1">
    <source>
        <dbReference type="EMBL" id="MEE1675861.1"/>
    </source>
</evidence>
<dbReference type="GO" id="GO:0016757">
    <property type="term" value="F:glycosyltransferase activity"/>
    <property type="evidence" value="ECO:0007669"/>
    <property type="project" value="UniProtKB-KW"/>
</dbReference>
<reference evidence="2" key="1">
    <citation type="submission" date="2023-07" db="EMBL/GenBank/DDBJ databases">
        <title>Draft genome sequence of Agarivorans aestuarii strain ZMCS4, a CAZymes producing bacteria isolated from the marine brown algae Clodostephus spongiosus.</title>
        <authorList>
            <person name="Lorente B."/>
            <person name="Cabral C."/>
            <person name="Frias J."/>
            <person name="Faria J."/>
            <person name="Toubarro D."/>
        </authorList>
    </citation>
    <scope>NUCLEOTIDE SEQUENCE [LARGE SCALE GENOMIC DNA]</scope>
    <source>
        <strain evidence="2">ZMCS4</strain>
    </source>
</reference>
<dbReference type="Gene3D" id="3.40.50.2000">
    <property type="entry name" value="Glycogen Phosphorylase B"/>
    <property type="match status" value="1"/>
</dbReference>